<evidence type="ECO:0000313" key="2">
    <source>
        <dbReference type="EMBL" id="OAA72204.1"/>
    </source>
</evidence>
<dbReference type="STRING" id="1081104.A0A162LL51"/>
<comment type="caution">
    <text evidence="2">The sequence shown here is derived from an EMBL/GenBank/DDBJ whole genome shotgun (WGS) entry which is preliminary data.</text>
</comment>
<dbReference type="OrthoDB" id="3521097at2759"/>
<protein>
    <recommendedName>
        <fullName evidence="4">C2H2-type domain-containing protein</fullName>
    </recommendedName>
</protein>
<feature type="region of interest" description="Disordered" evidence="1">
    <location>
        <begin position="174"/>
        <end position="249"/>
    </location>
</feature>
<dbReference type="PANTHER" id="PTHR38166">
    <property type="entry name" value="C2H2-TYPE DOMAIN-CONTAINING PROTEIN-RELATED"/>
    <property type="match status" value="1"/>
</dbReference>
<dbReference type="EMBL" id="AZHB01000002">
    <property type="protein sequence ID" value="OAA72204.1"/>
    <property type="molecule type" value="Genomic_DNA"/>
</dbReference>
<reference evidence="2 3" key="1">
    <citation type="journal article" date="2016" name="Genome Biol. Evol.">
        <title>Divergent and convergent evolution of fungal pathogenicity.</title>
        <authorList>
            <person name="Shang Y."/>
            <person name="Xiao G."/>
            <person name="Zheng P."/>
            <person name="Cen K."/>
            <person name="Zhan S."/>
            <person name="Wang C."/>
        </authorList>
    </citation>
    <scope>NUCLEOTIDE SEQUENCE [LARGE SCALE GENOMIC DNA]</scope>
    <source>
        <strain evidence="2 3">ARSEF 2679</strain>
    </source>
</reference>
<feature type="compositionally biased region" description="Polar residues" evidence="1">
    <location>
        <begin position="190"/>
        <end position="207"/>
    </location>
</feature>
<gene>
    <name evidence="2" type="ORF">ISF_01277</name>
</gene>
<evidence type="ECO:0000313" key="3">
    <source>
        <dbReference type="Proteomes" id="UP000076744"/>
    </source>
</evidence>
<feature type="region of interest" description="Disordered" evidence="1">
    <location>
        <begin position="1"/>
        <end position="38"/>
    </location>
</feature>
<name>A0A162LL51_CORFA</name>
<dbReference type="RefSeq" id="XP_018707650.1">
    <property type="nucleotide sequence ID" value="XM_018844884.1"/>
</dbReference>
<dbReference type="Proteomes" id="UP000076744">
    <property type="component" value="Unassembled WGS sequence"/>
</dbReference>
<proteinExistence type="predicted"/>
<feature type="compositionally biased region" description="Basic and acidic residues" evidence="1">
    <location>
        <begin position="212"/>
        <end position="226"/>
    </location>
</feature>
<dbReference type="PANTHER" id="PTHR38166:SF1">
    <property type="entry name" value="C2H2-TYPE DOMAIN-CONTAINING PROTEIN"/>
    <property type="match status" value="1"/>
</dbReference>
<sequence>MSSTISSTPSDGAQESADWVDSRNPSRQTSYHEGDVPAFSPPSIWSQVLAPPVNGFGPVQSLESIQPALSAPTVLSNPSPLPFYQGYNPLLSPDHGDTFAVCQQAAWCSYTSDAASVDLYHDPITALHRTDSTLSAEAVGRNARASFPVDLRSKSPWKADPDRASRSRSIVGVVTPPTDAGVKKLRKSMRGSSCRRNSNPLASSTANIKAAADAHTRRYSPAKEEVMSNDDVLSSEDEDSRHRPKGAGKEPTFACPFYRRWPTRHFECMNRKLTRIQDVKQHIYRRHSKPPHYCPTCDKVFVSPDPRDDHIRQASCIKPETTSSNRSSDGISAQVQDSLKNRFSRRLSPVEQWYGIWNLVFPGETPPPNAHVGKPVTEMLSMLEDFWKNEGQRILPSLSKPRSGRNLADADLQMLMSQMLDKVKDHFENKPGQTGESAADGTESQADQMIDSLPVDGESGTFAEYEQASYEPSPSDGWDAITYSPNGSPCITMGGLIVEQCVDLGSSGMLVEQHQPYEQSWAIPSMENPLVNRLQ</sequence>
<evidence type="ECO:0000256" key="1">
    <source>
        <dbReference type="SAM" id="MobiDB-lite"/>
    </source>
</evidence>
<evidence type="ECO:0008006" key="4">
    <source>
        <dbReference type="Google" id="ProtNLM"/>
    </source>
</evidence>
<feature type="compositionally biased region" description="Polar residues" evidence="1">
    <location>
        <begin position="1"/>
        <end position="13"/>
    </location>
</feature>
<dbReference type="AlphaFoldDB" id="A0A162LL51"/>
<keyword evidence="3" id="KW-1185">Reference proteome</keyword>
<accession>A0A162LL51</accession>
<dbReference type="GeneID" id="30017569"/>
<organism evidence="2 3">
    <name type="scientific">Cordyceps fumosorosea (strain ARSEF 2679)</name>
    <name type="common">Isaria fumosorosea</name>
    <dbReference type="NCBI Taxonomy" id="1081104"/>
    <lineage>
        <taxon>Eukaryota</taxon>
        <taxon>Fungi</taxon>
        <taxon>Dikarya</taxon>
        <taxon>Ascomycota</taxon>
        <taxon>Pezizomycotina</taxon>
        <taxon>Sordariomycetes</taxon>
        <taxon>Hypocreomycetidae</taxon>
        <taxon>Hypocreales</taxon>
        <taxon>Cordycipitaceae</taxon>
        <taxon>Cordyceps</taxon>
    </lineage>
</organism>